<gene>
    <name evidence="1" type="ORF">AB8998_12455</name>
</gene>
<reference evidence="1 2" key="1">
    <citation type="submission" date="2024-08" db="EMBL/GenBank/DDBJ databases">
        <title>Mycobacterium servetensis sp. nov., a novel rapid-growing mycobacterial species recovered from a human patient in Zaragoza, Spain.</title>
        <authorList>
            <person name="Tristancho-Baro A.I."/>
            <person name="Buenestado-Serrano S."/>
            <person name="Garcia De Viedma D."/>
            <person name="Milagro-Beamonte A."/>
            <person name="Burillo N."/>
            <person name="Sanz S."/>
            <person name="Lopez-Calleja A.I."/>
            <person name="Penas-Utrilla D."/>
            <person name="Guardingo M."/>
            <person name="Garcia M.J."/>
            <person name="Vinuelas-Bayon J."/>
        </authorList>
    </citation>
    <scope>NUCLEOTIDE SEQUENCE [LARGE SCALE GENOMIC DNA]</scope>
    <source>
        <strain evidence="2">HUMS_12744610</strain>
    </source>
</reference>
<evidence type="ECO:0000313" key="2">
    <source>
        <dbReference type="Proteomes" id="UP001564760"/>
    </source>
</evidence>
<keyword evidence="2" id="KW-1185">Reference proteome</keyword>
<dbReference type="EMBL" id="JBGEDP010000001">
    <property type="protein sequence ID" value="MEY8015761.1"/>
    <property type="molecule type" value="Genomic_DNA"/>
</dbReference>
<proteinExistence type="predicted"/>
<organism evidence="1 2">
    <name type="scientific">Mycobacterium servetii</name>
    <dbReference type="NCBI Taxonomy" id="3237418"/>
    <lineage>
        <taxon>Bacteria</taxon>
        <taxon>Bacillati</taxon>
        <taxon>Actinomycetota</taxon>
        <taxon>Actinomycetes</taxon>
        <taxon>Mycobacteriales</taxon>
        <taxon>Mycobacteriaceae</taxon>
        <taxon>Mycobacterium</taxon>
    </lineage>
</organism>
<evidence type="ECO:0000313" key="1">
    <source>
        <dbReference type="EMBL" id="MEY8015761.1"/>
    </source>
</evidence>
<accession>A0ABV4C2W2</accession>
<dbReference type="RefSeq" id="WP_369741830.1">
    <property type="nucleotide sequence ID" value="NZ_JBGEDP010000001.1"/>
</dbReference>
<comment type="caution">
    <text evidence="1">The sequence shown here is derived from an EMBL/GenBank/DDBJ whole genome shotgun (WGS) entry which is preliminary data.</text>
</comment>
<name>A0ABV4C2W2_9MYCO</name>
<protein>
    <submittedName>
        <fullName evidence="1">Uncharacterized protein</fullName>
    </submittedName>
</protein>
<dbReference type="Proteomes" id="UP001564760">
    <property type="component" value="Unassembled WGS sequence"/>
</dbReference>
<sequence length="42" mass="4740">MTTTAAKALPTEAVLTIDGRPQRGPWGPIRWPWTFVRHAVPR</sequence>